<evidence type="ECO:0000256" key="1">
    <source>
        <dbReference type="PIRSR" id="PIRSR002703-1"/>
    </source>
</evidence>
<feature type="signal peptide" evidence="2">
    <location>
        <begin position="1"/>
        <end position="18"/>
    </location>
</feature>
<dbReference type="Pfam" id="PF00314">
    <property type="entry name" value="Thaumatin"/>
    <property type="match status" value="1"/>
</dbReference>
<gene>
    <name evidence="3" type="ORF">DM01DRAFT_1325613</name>
    <name evidence="4" type="ORF">DM01DRAFT_1325616</name>
</gene>
<dbReference type="PROSITE" id="PS51367">
    <property type="entry name" value="THAUMATIN_2"/>
    <property type="match status" value="1"/>
</dbReference>
<dbReference type="SMART" id="SM00205">
    <property type="entry name" value="THN"/>
    <property type="match status" value="1"/>
</dbReference>
<dbReference type="SUPFAM" id="SSF49870">
    <property type="entry name" value="Osmotin, thaumatin-like protein"/>
    <property type="match status" value="1"/>
</dbReference>
<feature type="disulfide bond" evidence="1">
    <location>
        <begin position="183"/>
        <end position="193"/>
    </location>
</feature>
<dbReference type="PANTHER" id="PTHR31013">
    <property type="entry name" value="THAUMATIN FAMILY PROTEIN-RELATED"/>
    <property type="match status" value="1"/>
</dbReference>
<dbReference type="OrthoDB" id="430315at2759"/>
<sequence length="236" mass="24742">MLYTTLVSLMTLVATGLAAPAGGNKQVQVQNKCNYDLTVAQMTNGQAFGQLSPLAKGQSKTYSMAHDWSGRFWARTGACSSSDTNCTTAGAAGPASLAEFTFGGWGGADYYDISFVDGFNLPVEIVPVGGKNSTVSQGKYNCGSPICATLPTCPDNFKMDGDNGSMFACKSACSATGKDSDCCTGSFNNPKVCKANQFASEMKNVCPDAYSFAYDDSTSTFTCEAASYNVVFCPSK</sequence>
<dbReference type="STRING" id="101127.A0A1X2GAQ9"/>
<dbReference type="AlphaFoldDB" id="A0A1X2GAQ9"/>
<feature type="disulfide bond" evidence="1">
    <location>
        <begin position="142"/>
        <end position="206"/>
    </location>
</feature>
<keyword evidence="1" id="KW-1015">Disulfide bond</keyword>
<name>A0A1X2GAQ9_9FUNG</name>
<organism evidence="4 5">
    <name type="scientific">Hesseltinella vesiculosa</name>
    <dbReference type="NCBI Taxonomy" id="101127"/>
    <lineage>
        <taxon>Eukaryota</taxon>
        <taxon>Fungi</taxon>
        <taxon>Fungi incertae sedis</taxon>
        <taxon>Mucoromycota</taxon>
        <taxon>Mucoromycotina</taxon>
        <taxon>Mucoromycetes</taxon>
        <taxon>Mucorales</taxon>
        <taxon>Cunninghamellaceae</taxon>
        <taxon>Hesseltinella</taxon>
    </lineage>
</organism>
<evidence type="ECO:0000313" key="3">
    <source>
        <dbReference type="EMBL" id="ORX49443.1"/>
    </source>
</evidence>
<dbReference type="EMBL" id="MCGT01000026">
    <property type="protein sequence ID" value="ORX49443.1"/>
    <property type="molecule type" value="Genomic_DNA"/>
</dbReference>
<dbReference type="Gene3D" id="2.60.110.10">
    <property type="entry name" value="Thaumatin"/>
    <property type="match status" value="1"/>
</dbReference>
<feature type="chain" id="PRO_5036029196" evidence="2">
    <location>
        <begin position="19"/>
        <end position="236"/>
    </location>
</feature>
<dbReference type="PANTHER" id="PTHR31013:SF2">
    <property type="entry name" value="THAUMATIN-LIKE PROTEIN"/>
    <property type="match status" value="1"/>
</dbReference>
<keyword evidence="5" id="KW-1185">Reference proteome</keyword>
<proteinExistence type="predicted"/>
<evidence type="ECO:0000256" key="2">
    <source>
        <dbReference type="SAM" id="SignalP"/>
    </source>
</evidence>
<reference evidence="4 5" key="1">
    <citation type="submission" date="2016-07" db="EMBL/GenBank/DDBJ databases">
        <title>Pervasive Adenine N6-methylation of Active Genes in Fungi.</title>
        <authorList>
            <consortium name="DOE Joint Genome Institute"/>
            <person name="Mondo S.J."/>
            <person name="Dannebaum R.O."/>
            <person name="Kuo R.C."/>
            <person name="Labutti K."/>
            <person name="Haridas S."/>
            <person name="Kuo A."/>
            <person name="Salamov A."/>
            <person name="Ahrendt S.R."/>
            <person name="Lipzen A."/>
            <person name="Sullivan W."/>
            <person name="Andreopoulos W.B."/>
            <person name="Clum A."/>
            <person name="Lindquist E."/>
            <person name="Daum C."/>
            <person name="Ramamoorthy G.K."/>
            <person name="Gryganskyi A."/>
            <person name="Culley D."/>
            <person name="Magnuson J.K."/>
            <person name="James T.Y."/>
            <person name="O'Malley M.A."/>
            <person name="Stajich J.E."/>
            <person name="Spatafora J.W."/>
            <person name="Visel A."/>
            <person name="Grigoriev I.V."/>
        </authorList>
    </citation>
    <scope>NUCLEOTIDE SEQUENCE [LARGE SCALE GENOMIC DNA]</scope>
    <source>
        <strain evidence="4 5">NRRL 3301</strain>
    </source>
</reference>
<dbReference type="InterPro" id="IPR001938">
    <property type="entry name" value="Thaumatin"/>
</dbReference>
<feature type="disulfide bond" evidence="1">
    <location>
        <begin position="153"/>
        <end position="169"/>
    </location>
</feature>
<dbReference type="InterPro" id="IPR037176">
    <property type="entry name" value="Osmotin/thaumatin-like_sf"/>
</dbReference>
<feature type="disulfide bond" evidence="1">
    <location>
        <begin position="173"/>
        <end position="182"/>
    </location>
</feature>
<dbReference type="EMBL" id="MCGT01000026">
    <property type="protein sequence ID" value="ORX49444.1"/>
    <property type="molecule type" value="Genomic_DNA"/>
</dbReference>
<keyword evidence="2" id="KW-0732">Signal</keyword>
<evidence type="ECO:0000313" key="4">
    <source>
        <dbReference type="EMBL" id="ORX49444.1"/>
    </source>
</evidence>
<evidence type="ECO:0000313" key="5">
    <source>
        <dbReference type="Proteomes" id="UP000242146"/>
    </source>
</evidence>
<dbReference type="PRINTS" id="PR00347">
    <property type="entry name" value="THAUMATIN"/>
</dbReference>
<comment type="caution">
    <text evidence="4">The sequence shown here is derived from an EMBL/GenBank/DDBJ whole genome shotgun (WGS) entry which is preliminary data.</text>
</comment>
<dbReference type="Proteomes" id="UP000242146">
    <property type="component" value="Unassembled WGS sequence"/>
</dbReference>
<dbReference type="PIRSF" id="PIRSF002703">
    <property type="entry name" value="Thaumatin"/>
    <property type="match status" value="1"/>
</dbReference>
<feature type="disulfide bond" evidence="1">
    <location>
        <begin position="33"/>
        <end position="233"/>
    </location>
</feature>
<protein>
    <submittedName>
        <fullName evidence="4">Osmotin, thaumatin-like protein</fullName>
    </submittedName>
</protein>
<accession>A0A1X2GAQ9</accession>